<protein>
    <recommendedName>
        <fullName evidence="3">Calpain catalytic domain-containing protein</fullName>
    </recommendedName>
</protein>
<feature type="domain" description="Calpain catalytic" evidence="3">
    <location>
        <begin position="1"/>
        <end position="69"/>
    </location>
</feature>
<dbReference type="Pfam" id="PF00648">
    <property type="entry name" value="Peptidase_C2"/>
    <property type="match status" value="1"/>
</dbReference>
<dbReference type="InterPro" id="IPR001300">
    <property type="entry name" value="Peptidase_C2_calpain_cat"/>
</dbReference>
<gene>
    <name evidence="4" type="ORF">PMAYCL1PPCAC_09545</name>
</gene>
<sequence>HFQFWHYGKWVDVVIDDRLPSADGELLYMHSASQSEFWSRLLEKAYAKLHGTYEALKGGTTSEALEDFT</sequence>
<dbReference type="AlphaFoldDB" id="A0AAN5CCC4"/>
<dbReference type="PANTHER" id="PTHR10183">
    <property type="entry name" value="CALPAIN"/>
    <property type="match status" value="1"/>
</dbReference>
<dbReference type="Proteomes" id="UP001328107">
    <property type="component" value="Unassembled WGS sequence"/>
</dbReference>
<dbReference type="GO" id="GO:0006508">
    <property type="term" value="P:proteolysis"/>
    <property type="evidence" value="ECO:0007669"/>
    <property type="project" value="InterPro"/>
</dbReference>
<proteinExistence type="inferred from homology"/>
<name>A0AAN5CCC4_9BILA</name>
<reference evidence="5" key="1">
    <citation type="submission" date="2022-10" db="EMBL/GenBank/DDBJ databases">
        <title>Genome assembly of Pristionchus species.</title>
        <authorList>
            <person name="Yoshida K."/>
            <person name="Sommer R.J."/>
        </authorList>
    </citation>
    <scope>NUCLEOTIDE SEQUENCE [LARGE SCALE GENOMIC DNA]</scope>
    <source>
        <strain evidence="5">RS5460</strain>
    </source>
</reference>
<evidence type="ECO:0000313" key="4">
    <source>
        <dbReference type="EMBL" id="GMR39350.1"/>
    </source>
</evidence>
<keyword evidence="5" id="KW-1185">Reference proteome</keyword>
<feature type="non-terminal residue" evidence="4">
    <location>
        <position position="69"/>
    </location>
</feature>
<dbReference type="PANTHER" id="PTHR10183:SF419">
    <property type="entry name" value="CALPAIN CLP-1"/>
    <property type="match status" value="1"/>
</dbReference>
<comment type="caution">
    <text evidence="4">The sequence shown here is derived from an EMBL/GenBank/DDBJ whole genome shotgun (WGS) entry which is preliminary data.</text>
</comment>
<accession>A0AAN5CCC4</accession>
<evidence type="ECO:0000256" key="2">
    <source>
        <dbReference type="PROSITE-ProRule" id="PRU00239"/>
    </source>
</evidence>
<dbReference type="InterPro" id="IPR038765">
    <property type="entry name" value="Papain-like_cys_pep_sf"/>
</dbReference>
<dbReference type="GO" id="GO:0004198">
    <property type="term" value="F:calcium-dependent cysteine-type endopeptidase activity"/>
    <property type="evidence" value="ECO:0007669"/>
    <property type="project" value="InterPro"/>
</dbReference>
<evidence type="ECO:0000313" key="5">
    <source>
        <dbReference type="Proteomes" id="UP001328107"/>
    </source>
</evidence>
<dbReference type="EMBL" id="BTRK01000002">
    <property type="protein sequence ID" value="GMR39350.1"/>
    <property type="molecule type" value="Genomic_DNA"/>
</dbReference>
<evidence type="ECO:0000259" key="3">
    <source>
        <dbReference type="PROSITE" id="PS50203"/>
    </source>
</evidence>
<organism evidence="4 5">
    <name type="scientific">Pristionchus mayeri</name>
    <dbReference type="NCBI Taxonomy" id="1317129"/>
    <lineage>
        <taxon>Eukaryota</taxon>
        <taxon>Metazoa</taxon>
        <taxon>Ecdysozoa</taxon>
        <taxon>Nematoda</taxon>
        <taxon>Chromadorea</taxon>
        <taxon>Rhabditida</taxon>
        <taxon>Rhabditina</taxon>
        <taxon>Diplogasteromorpha</taxon>
        <taxon>Diplogasteroidea</taxon>
        <taxon>Neodiplogasteridae</taxon>
        <taxon>Pristionchus</taxon>
    </lineage>
</organism>
<dbReference type="PRINTS" id="PR00704">
    <property type="entry name" value="CALPAIN"/>
</dbReference>
<comment type="similarity">
    <text evidence="1">Belongs to the peptidase C2 family.</text>
</comment>
<feature type="non-terminal residue" evidence="4">
    <location>
        <position position="1"/>
    </location>
</feature>
<evidence type="ECO:0000256" key="1">
    <source>
        <dbReference type="ARBA" id="ARBA00007623"/>
    </source>
</evidence>
<dbReference type="GO" id="GO:0005737">
    <property type="term" value="C:cytoplasm"/>
    <property type="evidence" value="ECO:0007669"/>
    <property type="project" value="TreeGrafter"/>
</dbReference>
<comment type="caution">
    <text evidence="2">Lacks conserved residue(s) required for the propagation of feature annotation.</text>
</comment>
<dbReference type="PROSITE" id="PS50203">
    <property type="entry name" value="CALPAIN_CAT"/>
    <property type="match status" value="1"/>
</dbReference>
<dbReference type="InterPro" id="IPR022684">
    <property type="entry name" value="Calpain_cysteine_protease"/>
</dbReference>
<dbReference type="SUPFAM" id="SSF54001">
    <property type="entry name" value="Cysteine proteinases"/>
    <property type="match status" value="1"/>
</dbReference>